<dbReference type="GO" id="GO:0016020">
    <property type="term" value="C:membrane"/>
    <property type="evidence" value="ECO:0007669"/>
    <property type="project" value="UniProtKB-SubCell"/>
</dbReference>
<keyword evidence="2" id="KW-1003">Cell membrane</keyword>
<dbReference type="PANTHER" id="PTHR43066">
    <property type="entry name" value="RHOMBOID-RELATED PROTEIN"/>
    <property type="match status" value="1"/>
</dbReference>
<gene>
    <name evidence="9" type="ORF">LCGC14_2101350</name>
</gene>
<dbReference type="AlphaFoldDB" id="A0A0F9E9R0"/>
<protein>
    <recommendedName>
        <fullName evidence="8">Peptidase S54 rhomboid domain-containing protein</fullName>
    </recommendedName>
</protein>
<dbReference type="EMBL" id="LAZR01025791">
    <property type="protein sequence ID" value="KKL70793.1"/>
    <property type="molecule type" value="Genomic_DNA"/>
</dbReference>
<keyword evidence="4 7" id="KW-0812">Transmembrane</keyword>
<keyword evidence="3" id="KW-0997">Cell inner membrane</keyword>
<feature type="transmembrane region" description="Helical" evidence="7">
    <location>
        <begin position="159"/>
        <end position="178"/>
    </location>
</feature>
<proteinExistence type="predicted"/>
<evidence type="ECO:0000256" key="7">
    <source>
        <dbReference type="SAM" id="Phobius"/>
    </source>
</evidence>
<organism evidence="9">
    <name type="scientific">marine sediment metagenome</name>
    <dbReference type="NCBI Taxonomy" id="412755"/>
    <lineage>
        <taxon>unclassified sequences</taxon>
        <taxon>metagenomes</taxon>
        <taxon>ecological metagenomes</taxon>
    </lineage>
</organism>
<evidence type="ECO:0000313" key="9">
    <source>
        <dbReference type="EMBL" id="KKL70793.1"/>
    </source>
</evidence>
<dbReference type="InterPro" id="IPR035952">
    <property type="entry name" value="Rhomboid-like_sf"/>
</dbReference>
<keyword evidence="6 7" id="KW-0472">Membrane</keyword>
<dbReference type="SUPFAM" id="SSF144091">
    <property type="entry name" value="Rhomboid-like"/>
    <property type="match status" value="1"/>
</dbReference>
<evidence type="ECO:0000256" key="6">
    <source>
        <dbReference type="ARBA" id="ARBA00023136"/>
    </source>
</evidence>
<dbReference type="InterPro" id="IPR022764">
    <property type="entry name" value="Peptidase_S54_rhomboid_dom"/>
</dbReference>
<feature type="domain" description="Peptidase S54 rhomboid" evidence="8">
    <location>
        <begin position="46"/>
        <end position="177"/>
    </location>
</feature>
<sequence>MAPRTPLVTLGLILANLAVFGLELAQGGLDACYAYGLIPAQFLASGELTPILSSLFLHDPGAFFHLGCNMAFLAVFGAVVEREIGSLRLLALYLAAGVAGALLHVAVDPSSTLPLVGASGAVFGLVAVAGIVRPPLLGFAIAFGAVEVWHAFTGGVGDVSFGCHIGGFVVGVVFAALWRDEGTLETA</sequence>
<name>A0A0F9E9R0_9ZZZZ</name>
<dbReference type="GO" id="GO:0004252">
    <property type="term" value="F:serine-type endopeptidase activity"/>
    <property type="evidence" value="ECO:0007669"/>
    <property type="project" value="InterPro"/>
</dbReference>
<accession>A0A0F9E9R0</accession>
<dbReference type="Pfam" id="PF01694">
    <property type="entry name" value="Rhomboid"/>
    <property type="match status" value="1"/>
</dbReference>
<comment type="caution">
    <text evidence="9">The sequence shown here is derived from an EMBL/GenBank/DDBJ whole genome shotgun (WGS) entry which is preliminary data.</text>
</comment>
<dbReference type="PANTHER" id="PTHR43066:SF26">
    <property type="entry name" value="RHOMBOID PROTEASE GLPG"/>
    <property type="match status" value="1"/>
</dbReference>
<keyword evidence="5 7" id="KW-1133">Transmembrane helix</keyword>
<feature type="transmembrane region" description="Helical" evidence="7">
    <location>
        <begin position="87"/>
        <end position="107"/>
    </location>
</feature>
<feature type="transmembrane region" description="Helical" evidence="7">
    <location>
        <begin position="62"/>
        <end position="80"/>
    </location>
</feature>
<comment type="subcellular location">
    <subcellularLocation>
        <location evidence="1">Membrane</location>
        <topology evidence="1">Multi-pass membrane protein</topology>
    </subcellularLocation>
</comment>
<reference evidence="9" key="1">
    <citation type="journal article" date="2015" name="Nature">
        <title>Complex archaea that bridge the gap between prokaryotes and eukaryotes.</title>
        <authorList>
            <person name="Spang A."/>
            <person name="Saw J.H."/>
            <person name="Jorgensen S.L."/>
            <person name="Zaremba-Niedzwiedzka K."/>
            <person name="Martijn J."/>
            <person name="Lind A.E."/>
            <person name="van Eijk R."/>
            <person name="Schleper C."/>
            <person name="Guy L."/>
            <person name="Ettema T.J."/>
        </authorList>
    </citation>
    <scope>NUCLEOTIDE SEQUENCE</scope>
</reference>
<evidence type="ECO:0000256" key="5">
    <source>
        <dbReference type="ARBA" id="ARBA00022989"/>
    </source>
</evidence>
<evidence type="ECO:0000256" key="4">
    <source>
        <dbReference type="ARBA" id="ARBA00022692"/>
    </source>
</evidence>
<evidence type="ECO:0000259" key="8">
    <source>
        <dbReference type="Pfam" id="PF01694"/>
    </source>
</evidence>
<evidence type="ECO:0000256" key="1">
    <source>
        <dbReference type="ARBA" id="ARBA00004141"/>
    </source>
</evidence>
<evidence type="ECO:0000256" key="3">
    <source>
        <dbReference type="ARBA" id="ARBA00022519"/>
    </source>
</evidence>
<evidence type="ECO:0000256" key="2">
    <source>
        <dbReference type="ARBA" id="ARBA00022475"/>
    </source>
</evidence>
<dbReference type="Gene3D" id="1.20.1540.10">
    <property type="entry name" value="Rhomboid-like"/>
    <property type="match status" value="1"/>
</dbReference>